<dbReference type="EMBL" id="WMIG01000027">
    <property type="protein sequence ID" value="MTH62182.1"/>
    <property type="molecule type" value="Genomic_DNA"/>
</dbReference>
<keyword evidence="2" id="KW-0548">Nucleotidyltransferase</keyword>
<dbReference type="InterPro" id="IPR003812">
    <property type="entry name" value="Fido"/>
</dbReference>
<evidence type="ECO:0000313" key="10">
    <source>
        <dbReference type="Proteomes" id="UP000449846"/>
    </source>
</evidence>
<evidence type="ECO:0000256" key="1">
    <source>
        <dbReference type="ARBA" id="ARBA00022679"/>
    </source>
</evidence>
<dbReference type="EC" id="2.7.7.108" evidence="5"/>
<dbReference type="RefSeq" id="WP_155042134.1">
    <property type="nucleotide sequence ID" value="NZ_WMIG01000027.1"/>
</dbReference>
<dbReference type="GO" id="GO:0070733">
    <property type="term" value="F:AMPylase activity"/>
    <property type="evidence" value="ECO:0007669"/>
    <property type="project" value="UniProtKB-EC"/>
</dbReference>
<protein>
    <recommendedName>
        <fullName evidence="5">protein adenylyltransferase</fullName>
        <ecNumber evidence="5">2.7.7.108</ecNumber>
    </recommendedName>
</protein>
<organism evidence="9 10">
    <name type="scientific">Paracoccus litorisediminis</name>
    <dbReference type="NCBI Taxonomy" id="2006130"/>
    <lineage>
        <taxon>Bacteria</taxon>
        <taxon>Pseudomonadati</taxon>
        <taxon>Pseudomonadota</taxon>
        <taxon>Alphaproteobacteria</taxon>
        <taxon>Rhodobacterales</taxon>
        <taxon>Paracoccaceae</taxon>
        <taxon>Paracoccus</taxon>
    </lineage>
</organism>
<dbReference type="Gene3D" id="1.10.3290.10">
    <property type="entry name" value="Fido-like domain"/>
    <property type="match status" value="1"/>
</dbReference>
<reference evidence="9 10" key="1">
    <citation type="submission" date="2019-11" db="EMBL/GenBank/DDBJ databases">
        <authorList>
            <person name="Dong K."/>
        </authorList>
    </citation>
    <scope>NUCLEOTIDE SEQUENCE [LARGE SCALE GENOMIC DNA]</scope>
    <source>
        <strain evidence="9 10">NBRC 112902</strain>
    </source>
</reference>
<evidence type="ECO:0000259" key="8">
    <source>
        <dbReference type="PROSITE" id="PS51459"/>
    </source>
</evidence>
<evidence type="ECO:0000256" key="2">
    <source>
        <dbReference type="ARBA" id="ARBA00022695"/>
    </source>
</evidence>
<evidence type="ECO:0000313" key="9">
    <source>
        <dbReference type="EMBL" id="MTH62182.1"/>
    </source>
</evidence>
<name>A0A844HXJ6_9RHOB</name>
<evidence type="ECO:0000256" key="5">
    <source>
        <dbReference type="ARBA" id="ARBA00034531"/>
    </source>
</evidence>
<keyword evidence="1" id="KW-0808">Transferase</keyword>
<dbReference type="GO" id="GO:0051302">
    <property type="term" value="P:regulation of cell division"/>
    <property type="evidence" value="ECO:0007669"/>
    <property type="project" value="TreeGrafter"/>
</dbReference>
<dbReference type="SUPFAM" id="SSF140931">
    <property type="entry name" value="Fic-like"/>
    <property type="match status" value="1"/>
</dbReference>
<evidence type="ECO:0000256" key="3">
    <source>
        <dbReference type="ARBA" id="ARBA00022741"/>
    </source>
</evidence>
<evidence type="ECO:0000256" key="7">
    <source>
        <dbReference type="ARBA" id="ARBA00048696"/>
    </source>
</evidence>
<gene>
    <name evidence="9" type="ORF">GL300_23590</name>
</gene>
<keyword evidence="10" id="KW-1185">Reference proteome</keyword>
<dbReference type="Pfam" id="PF02661">
    <property type="entry name" value="Fic"/>
    <property type="match status" value="1"/>
</dbReference>
<dbReference type="PANTHER" id="PTHR39560:SF1">
    <property type="entry name" value="PROTEIN ADENYLYLTRANSFERASE FIC-RELATED"/>
    <property type="match status" value="1"/>
</dbReference>
<dbReference type="GO" id="GO:0005524">
    <property type="term" value="F:ATP binding"/>
    <property type="evidence" value="ECO:0007669"/>
    <property type="project" value="UniProtKB-KW"/>
</dbReference>
<comment type="catalytic activity">
    <reaction evidence="6">
        <text>L-threonyl-[protein] + ATP = 3-O-(5'-adenylyl)-L-threonyl-[protein] + diphosphate</text>
        <dbReference type="Rhea" id="RHEA:54292"/>
        <dbReference type="Rhea" id="RHEA-COMP:11060"/>
        <dbReference type="Rhea" id="RHEA-COMP:13847"/>
        <dbReference type="ChEBI" id="CHEBI:30013"/>
        <dbReference type="ChEBI" id="CHEBI:30616"/>
        <dbReference type="ChEBI" id="CHEBI:33019"/>
        <dbReference type="ChEBI" id="CHEBI:138113"/>
        <dbReference type="EC" id="2.7.7.108"/>
    </reaction>
</comment>
<dbReference type="PROSITE" id="PS51459">
    <property type="entry name" value="FIDO"/>
    <property type="match status" value="1"/>
</dbReference>
<evidence type="ECO:0000256" key="6">
    <source>
        <dbReference type="ARBA" id="ARBA00047939"/>
    </source>
</evidence>
<comment type="caution">
    <text evidence="9">The sequence shown here is derived from an EMBL/GenBank/DDBJ whole genome shotgun (WGS) entry which is preliminary data.</text>
</comment>
<dbReference type="PANTHER" id="PTHR39560">
    <property type="entry name" value="PROTEIN ADENYLYLTRANSFERASE FIC-RELATED"/>
    <property type="match status" value="1"/>
</dbReference>
<keyword evidence="4" id="KW-0067">ATP-binding</keyword>
<accession>A0A844HXJ6</accession>
<dbReference type="Proteomes" id="UP000449846">
    <property type="component" value="Unassembled WGS sequence"/>
</dbReference>
<sequence length="204" mass="22787">MSKYEGDDRHLYPGSEVLINKLNLHSQAKLDEAEAAIVLLATIEIGLNPIPEPADGPGFSYLLSIHNALFRDIYSWAGTIRDVDISKGGSRFANCRFIEQEGIRLGRELAAENWLAGRNAEQWAERMAFYMGEFNVLHPFREGNGRALREYVRYLAARAGHSLTWEGVTTDEMINAAIASFQGRTSELKGILIQQMKSVTEPEG</sequence>
<dbReference type="InterPro" id="IPR036597">
    <property type="entry name" value="Fido-like_dom_sf"/>
</dbReference>
<comment type="catalytic activity">
    <reaction evidence="7">
        <text>L-tyrosyl-[protein] + ATP = O-(5'-adenylyl)-L-tyrosyl-[protein] + diphosphate</text>
        <dbReference type="Rhea" id="RHEA:54288"/>
        <dbReference type="Rhea" id="RHEA-COMP:10136"/>
        <dbReference type="Rhea" id="RHEA-COMP:13846"/>
        <dbReference type="ChEBI" id="CHEBI:30616"/>
        <dbReference type="ChEBI" id="CHEBI:33019"/>
        <dbReference type="ChEBI" id="CHEBI:46858"/>
        <dbReference type="ChEBI" id="CHEBI:83624"/>
        <dbReference type="EC" id="2.7.7.108"/>
    </reaction>
</comment>
<feature type="domain" description="Fido" evidence="8">
    <location>
        <begin position="57"/>
        <end position="194"/>
    </location>
</feature>
<dbReference type="AlphaFoldDB" id="A0A844HXJ6"/>
<evidence type="ECO:0000256" key="4">
    <source>
        <dbReference type="ARBA" id="ARBA00022840"/>
    </source>
</evidence>
<keyword evidence="3" id="KW-0547">Nucleotide-binding</keyword>
<proteinExistence type="predicted"/>
<dbReference type="OrthoDB" id="9813719at2"/>